<proteinExistence type="predicted"/>
<comment type="caution">
    <text evidence="1">The sequence shown here is derived from an EMBL/GenBank/DDBJ whole genome shotgun (WGS) entry which is preliminary data.</text>
</comment>
<accession>A0ABP9I9S4</accession>
<organism evidence="1 2">
    <name type="scientific">Yinghuangia aomiensis</name>
    <dbReference type="NCBI Taxonomy" id="676205"/>
    <lineage>
        <taxon>Bacteria</taxon>
        <taxon>Bacillati</taxon>
        <taxon>Actinomycetota</taxon>
        <taxon>Actinomycetes</taxon>
        <taxon>Kitasatosporales</taxon>
        <taxon>Streptomycetaceae</taxon>
        <taxon>Yinghuangia</taxon>
    </lineage>
</organism>
<evidence type="ECO:0008006" key="3">
    <source>
        <dbReference type="Google" id="ProtNLM"/>
    </source>
</evidence>
<dbReference type="Proteomes" id="UP001500466">
    <property type="component" value="Unassembled WGS sequence"/>
</dbReference>
<gene>
    <name evidence="1" type="ORF">GCM10023205_74580</name>
</gene>
<evidence type="ECO:0000313" key="2">
    <source>
        <dbReference type="Proteomes" id="UP001500466"/>
    </source>
</evidence>
<keyword evidence="2" id="KW-1185">Reference proteome</keyword>
<dbReference type="EMBL" id="BAABHS010000044">
    <property type="protein sequence ID" value="GAA4991534.1"/>
    <property type="molecule type" value="Genomic_DNA"/>
</dbReference>
<reference evidence="2" key="1">
    <citation type="journal article" date="2019" name="Int. J. Syst. Evol. Microbiol.">
        <title>The Global Catalogue of Microorganisms (GCM) 10K type strain sequencing project: providing services to taxonomists for standard genome sequencing and annotation.</title>
        <authorList>
            <consortium name="The Broad Institute Genomics Platform"/>
            <consortium name="The Broad Institute Genome Sequencing Center for Infectious Disease"/>
            <person name="Wu L."/>
            <person name="Ma J."/>
        </authorList>
    </citation>
    <scope>NUCLEOTIDE SEQUENCE [LARGE SCALE GENOMIC DNA]</scope>
    <source>
        <strain evidence="2">JCM 17986</strain>
    </source>
</reference>
<dbReference type="Pfam" id="PF11387">
    <property type="entry name" value="DUF2795"/>
    <property type="match status" value="1"/>
</dbReference>
<sequence length="80" mass="8557">MDSAVHALRGRGLNPTDLHIALAGITYPARPSELADYARQRNADEQLVALLAALPDMPIVGPNQVCMAVFGRHAQIQGNP</sequence>
<protein>
    <recommendedName>
        <fullName evidence="3">DUF2795 domain-containing protein</fullName>
    </recommendedName>
</protein>
<dbReference type="RefSeq" id="WP_345680276.1">
    <property type="nucleotide sequence ID" value="NZ_BAABHS010000044.1"/>
</dbReference>
<name>A0ABP9I9S4_9ACTN</name>
<dbReference type="InterPro" id="IPR021527">
    <property type="entry name" value="DUF2795"/>
</dbReference>
<evidence type="ECO:0000313" key="1">
    <source>
        <dbReference type="EMBL" id="GAA4991534.1"/>
    </source>
</evidence>